<proteinExistence type="predicted"/>
<dbReference type="RefSeq" id="WP_191006074.1">
    <property type="nucleotide sequence ID" value="NZ_JACXAD010000018.1"/>
</dbReference>
<reference evidence="2" key="1">
    <citation type="submission" date="2020-09" db="EMBL/GenBank/DDBJ databases">
        <authorList>
            <person name="Kim M.K."/>
        </authorList>
    </citation>
    <scope>NUCLEOTIDE SEQUENCE</scope>
    <source>
        <strain evidence="2">BT664</strain>
    </source>
</reference>
<accession>A0A927BFE2</accession>
<gene>
    <name evidence="2" type="ORF">IC235_15320</name>
</gene>
<organism evidence="2 3">
    <name type="scientific">Hymenobacter montanus</name>
    <dbReference type="NCBI Taxonomy" id="2771359"/>
    <lineage>
        <taxon>Bacteria</taxon>
        <taxon>Pseudomonadati</taxon>
        <taxon>Bacteroidota</taxon>
        <taxon>Cytophagia</taxon>
        <taxon>Cytophagales</taxon>
        <taxon>Hymenobacteraceae</taxon>
        <taxon>Hymenobacter</taxon>
    </lineage>
</organism>
<comment type="caution">
    <text evidence="2">The sequence shown here is derived from an EMBL/GenBank/DDBJ whole genome shotgun (WGS) entry which is preliminary data.</text>
</comment>
<sequence length="235" mass="25752">MHILVIDGEHVEAELRQKFGLTHQYSFFTTDFTSAVTPAQQLLQMQAAAQAADVVFCCKATQALGLFASLGRPVFVEASCAALPESLGDEIETAAPATSFFGFCGLPTLLNRALLEVSLQQEVDRQRLADVCTALGTAYRVVENRVGLVTPRVICQIINEACYTVQEGTASLQDVDLGMKLGTNYPHGPFVWANALGVERVYTVLEALWNDTHDERYKICPLLKRQALRGQPFAV</sequence>
<dbReference type="EMBL" id="JACXAD010000018">
    <property type="protein sequence ID" value="MBD2769260.1"/>
    <property type="molecule type" value="Genomic_DNA"/>
</dbReference>
<dbReference type="Proteomes" id="UP000612233">
    <property type="component" value="Unassembled WGS sequence"/>
</dbReference>
<dbReference type="InterPro" id="IPR013328">
    <property type="entry name" value="6PGD_dom2"/>
</dbReference>
<dbReference type="GO" id="GO:0016616">
    <property type="term" value="F:oxidoreductase activity, acting on the CH-OH group of donors, NAD or NADP as acceptor"/>
    <property type="evidence" value="ECO:0007669"/>
    <property type="project" value="InterPro"/>
</dbReference>
<keyword evidence="3" id="KW-1185">Reference proteome</keyword>
<feature type="domain" description="3-hydroxyacyl-CoA dehydrogenase C-terminal" evidence="1">
    <location>
        <begin position="147"/>
        <end position="227"/>
    </location>
</feature>
<dbReference type="Pfam" id="PF00725">
    <property type="entry name" value="3HCDH"/>
    <property type="match status" value="1"/>
</dbReference>
<dbReference type="PANTHER" id="PTHR48075">
    <property type="entry name" value="3-HYDROXYACYL-COA DEHYDROGENASE FAMILY PROTEIN"/>
    <property type="match status" value="1"/>
</dbReference>
<evidence type="ECO:0000313" key="2">
    <source>
        <dbReference type="EMBL" id="MBD2769260.1"/>
    </source>
</evidence>
<dbReference type="PANTHER" id="PTHR48075:SF5">
    <property type="entry name" value="3-HYDROXYBUTYRYL-COA DEHYDROGENASE"/>
    <property type="match status" value="1"/>
</dbReference>
<evidence type="ECO:0000313" key="3">
    <source>
        <dbReference type="Proteomes" id="UP000612233"/>
    </source>
</evidence>
<evidence type="ECO:0000259" key="1">
    <source>
        <dbReference type="Pfam" id="PF00725"/>
    </source>
</evidence>
<dbReference type="SUPFAM" id="SSF48179">
    <property type="entry name" value="6-phosphogluconate dehydrogenase C-terminal domain-like"/>
    <property type="match status" value="1"/>
</dbReference>
<protein>
    <submittedName>
        <fullName evidence="2">3-hydroxyacyl-CoA dehydrogenase</fullName>
    </submittedName>
</protein>
<name>A0A927BFE2_9BACT</name>
<dbReference type="AlphaFoldDB" id="A0A927BFE2"/>
<dbReference type="GO" id="GO:0006631">
    <property type="term" value="P:fatty acid metabolic process"/>
    <property type="evidence" value="ECO:0007669"/>
    <property type="project" value="InterPro"/>
</dbReference>
<dbReference type="InterPro" id="IPR008927">
    <property type="entry name" value="6-PGluconate_DH-like_C_sf"/>
</dbReference>
<dbReference type="Gene3D" id="1.10.1040.10">
    <property type="entry name" value="N-(1-d-carboxylethyl)-l-norvaline Dehydrogenase, domain 2"/>
    <property type="match status" value="1"/>
</dbReference>
<dbReference type="InterPro" id="IPR006108">
    <property type="entry name" value="3HC_DH_C"/>
</dbReference>